<proteinExistence type="inferred from homology"/>
<comment type="similarity">
    <text evidence="2 10">Belongs to the gluconokinase GntK/GntV family.</text>
</comment>
<dbReference type="PANTHER" id="PTHR43442">
    <property type="entry name" value="GLUCONOKINASE-RELATED"/>
    <property type="match status" value="1"/>
</dbReference>
<dbReference type="InterPro" id="IPR006001">
    <property type="entry name" value="Therm_gnt_kin"/>
</dbReference>
<evidence type="ECO:0000256" key="9">
    <source>
        <dbReference type="ARBA" id="ARBA00048090"/>
    </source>
</evidence>
<dbReference type="GO" id="GO:0005524">
    <property type="term" value="F:ATP binding"/>
    <property type="evidence" value="ECO:0007669"/>
    <property type="project" value="UniProtKB-KW"/>
</dbReference>
<dbReference type="CDD" id="cd02021">
    <property type="entry name" value="GntK"/>
    <property type="match status" value="1"/>
</dbReference>
<evidence type="ECO:0000256" key="5">
    <source>
        <dbReference type="ARBA" id="ARBA00022741"/>
    </source>
</evidence>
<evidence type="ECO:0000313" key="12">
    <source>
        <dbReference type="Proteomes" id="UP000256709"/>
    </source>
</evidence>
<dbReference type="PANTHER" id="PTHR43442:SF3">
    <property type="entry name" value="GLUCONOKINASE-RELATED"/>
    <property type="match status" value="1"/>
</dbReference>
<evidence type="ECO:0000313" key="11">
    <source>
        <dbReference type="EMBL" id="RFA07496.1"/>
    </source>
</evidence>
<evidence type="ECO:0000256" key="6">
    <source>
        <dbReference type="ARBA" id="ARBA00022777"/>
    </source>
</evidence>
<reference evidence="11 12" key="1">
    <citation type="submission" date="2017-04" db="EMBL/GenBank/DDBJ databases">
        <title>Comparative genome analysis of Subtercola boreus.</title>
        <authorList>
            <person name="Cho Y.-J."/>
            <person name="Cho A."/>
            <person name="Kim O.-S."/>
            <person name="Lee J.-I."/>
        </authorList>
    </citation>
    <scope>NUCLEOTIDE SEQUENCE [LARGE SCALE GENOMIC DNA]</scope>
    <source>
        <strain evidence="11 12">P27444</strain>
    </source>
</reference>
<dbReference type="EC" id="2.7.1.12" evidence="3 10"/>
<organism evidence="11 12">
    <name type="scientific">Subtercola boreus</name>
    <dbReference type="NCBI Taxonomy" id="120213"/>
    <lineage>
        <taxon>Bacteria</taxon>
        <taxon>Bacillati</taxon>
        <taxon>Actinomycetota</taxon>
        <taxon>Actinomycetes</taxon>
        <taxon>Micrococcales</taxon>
        <taxon>Microbacteriaceae</taxon>
        <taxon>Subtercola</taxon>
    </lineage>
</organism>
<comment type="caution">
    <text evidence="11">The sequence shown here is derived from an EMBL/GenBank/DDBJ whole genome shotgun (WGS) entry which is preliminary data.</text>
</comment>
<dbReference type="GO" id="GO:0019521">
    <property type="term" value="P:D-gluconate metabolic process"/>
    <property type="evidence" value="ECO:0007669"/>
    <property type="project" value="UniProtKB-KW"/>
</dbReference>
<keyword evidence="4 10" id="KW-0808">Transferase</keyword>
<dbReference type="RefSeq" id="WP_116284036.1">
    <property type="nucleotide sequence ID" value="NZ_NBXA01000026.1"/>
</dbReference>
<evidence type="ECO:0000256" key="7">
    <source>
        <dbReference type="ARBA" id="ARBA00022840"/>
    </source>
</evidence>
<evidence type="ECO:0000256" key="4">
    <source>
        <dbReference type="ARBA" id="ARBA00022679"/>
    </source>
</evidence>
<accession>A0A3E0VC58</accession>
<comment type="catalytic activity">
    <reaction evidence="9 10">
        <text>D-gluconate + ATP = 6-phospho-D-gluconate + ADP + H(+)</text>
        <dbReference type="Rhea" id="RHEA:19433"/>
        <dbReference type="ChEBI" id="CHEBI:15378"/>
        <dbReference type="ChEBI" id="CHEBI:18391"/>
        <dbReference type="ChEBI" id="CHEBI:30616"/>
        <dbReference type="ChEBI" id="CHEBI:58759"/>
        <dbReference type="ChEBI" id="CHEBI:456216"/>
        <dbReference type="EC" id="2.7.1.12"/>
    </reaction>
</comment>
<dbReference type="FunFam" id="3.40.50.300:FF:000522">
    <property type="entry name" value="Gluconokinase"/>
    <property type="match status" value="1"/>
</dbReference>
<evidence type="ECO:0000256" key="10">
    <source>
        <dbReference type="RuleBase" id="RU363066"/>
    </source>
</evidence>
<evidence type="ECO:0000256" key="8">
    <source>
        <dbReference type="ARBA" id="ARBA00023064"/>
    </source>
</evidence>
<dbReference type="Proteomes" id="UP000256709">
    <property type="component" value="Unassembled WGS sequence"/>
</dbReference>
<keyword evidence="5 10" id="KW-0547">Nucleotide-binding</keyword>
<gene>
    <name evidence="11" type="ORF">B7R21_15000</name>
</gene>
<dbReference type="OrthoDB" id="9795716at2"/>
<name>A0A3E0VC58_9MICO</name>
<sequence>MTPLIVVAGVSGAGKSTIGLAVAEQLGIPFADADSLHSAENVAKMAGGTPLTDEDRAPWLVRIGVELQQGRNDGLVLACSALRRRYRDTIREAAPDTFFVTLTGSRSLLEKRLGARTNHFMSAALLDSQLAAFEPLDPDERGISLSIDADVPTLVAQTVAAATASR</sequence>
<evidence type="ECO:0000256" key="2">
    <source>
        <dbReference type="ARBA" id="ARBA00008420"/>
    </source>
</evidence>
<dbReference type="Pfam" id="PF13671">
    <property type="entry name" value="AAA_33"/>
    <property type="match status" value="1"/>
</dbReference>
<dbReference type="SUPFAM" id="SSF52540">
    <property type="entry name" value="P-loop containing nucleoside triphosphate hydrolases"/>
    <property type="match status" value="1"/>
</dbReference>
<dbReference type="AlphaFoldDB" id="A0A3E0VC58"/>
<evidence type="ECO:0000256" key="3">
    <source>
        <dbReference type="ARBA" id="ARBA00012054"/>
    </source>
</evidence>
<dbReference type="GO" id="GO:0046316">
    <property type="term" value="F:gluconokinase activity"/>
    <property type="evidence" value="ECO:0007669"/>
    <property type="project" value="UniProtKB-EC"/>
</dbReference>
<keyword evidence="6 10" id="KW-0418">Kinase</keyword>
<comment type="pathway">
    <text evidence="1">Carbohydrate acid metabolism.</text>
</comment>
<dbReference type="InterPro" id="IPR027417">
    <property type="entry name" value="P-loop_NTPase"/>
</dbReference>
<dbReference type="EMBL" id="NBXA01000026">
    <property type="protein sequence ID" value="RFA07496.1"/>
    <property type="molecule type" value="Genomic_DNA"/>
</dbReference>
<keyword evidence="8" id="KW-0311">Gluconate utilization</keyword>
<keyword evidence="7 10" id="KW-0067">ATP-binding</keyword>
<dbReference type="NCBIfam" id="TIGR01313">
    <property type="entry name" value="therm_gnt_kin"/>
    <property type="match status" value="1"/>
</dbReference>
<evidence type="ECO:0000256" key="1">
    <source>
        <dbReference type="ARBA" id="ARBA00004761"/>
    </source>
</evidence>
<protein>
    <recommendedName>
        <fullName evidence="3 10">Gluconokinase</fullName>
        <ecNumber evidence="3 10">2.7.1.12</ecNumber>
    </recommendedName>
</protein>
<dbReference type="Gene3D" id="3.40.50.300">
    <property type="entry name" value="P-loop containing nucleotide triphosphate hydrolases"/>
    <property type="match status" value="1"/>
</dbReference>
<dbReference type="GO" id="GO:0005737">
    <property type="term" value="C:cytoplasm"/>
    <property type="evidence" value="ECO:0007669"/>
    <property type="project" value="TreeGrafter"/>
</dbReference>